<protein>
    <submittedName>
        <fullName evidence="1">Uncharacterized protein</fullName>
    </submittedName>
</protein>
<evidence type="ECO:0000313" key="2">
    <source>
        <dbReference type="Proteomes" id="UP001469553"/>
    </source>
</evidence>
<comment type="caution">
    <text evidence="1">The sequence shown here is derived from an EMBL/GenBank/DDBJ whole genome shotgun (WGS) entry which is preliminary data.</text>
</comment>
<evidence type="ECO:0000313" key="1">
    <source>
        <dbReference type="EMBL" id="MEQ2312888.1"/>
    </source>
</evidence>
<dbReference type="Proteomes" id="UP001469553">
    <property type="component" value="Unassembled WGS sequence"/>
</dbReference>
<dbReference type="EMBL" id="JAHRIP010080783">
    <property type="protein sequence ID" value="MEQ2312888.1"/>
    <property type="molecule type" value="Genomic_DNA"/>
</dbReference>
<reference evidence="1 2" key="1">
    <citation type="submission" date="2021-06" db="EMBL/GenBank/DDBJ databases">
        <authorList>
            <person name="Palmer J.M."/>
        </authorList>
    </citation>
    <scope>NUCLEOTIDE SEQUENCE [LARGE SCALE GENOMIC DNA]</scope>
    <source>
        <strain evidence="1 2">AS_MEX2019</strain>
        <tissue evidence="1">Muscle</tissue>
    </source>
</reference>
<sequence length="112" mass="12673">MGSVLFEEVSRAMLSLVKPFQAEACDLSITSWVELDITLKDMTLVHSIYEHRAFFVCVGKMRGRRRTLLIKNRAIQGKSPNFRSESGTFPVSLICTQIGTKDRSACHCFMVK</sequence>
<proteinExistence type="predicted"/>
<accession>A0ABV1A608</accession>
<gene>
    <name evidence="1" type="ORF">AMECASPLE_036022</name>
</gene>
<keyword evidence="2" id="KW-1185">Reference proteome</keyword>
<name>A0ABV1A608_9TELE</name>
<organism evidence="1 2">
    <name type="scientific">Ameca splendens</name>
    <dbReference type="NCBI Taxonomy" id="208324"/>
    <lineage>
        <taxon>Eukaryota</taxon>
        <taxon>Metazoa</taxon>
        <taxon>Chordata</taxon>
        <taxon>Craniata</taxon>
        <taxon>Vertebrata</taxon>
        <taxon>Euteleostomi</taxon>
        <taxon>Actinopterygii</taxon>
        <taxon>Neopterygii</taxon>
        <taxon>Teleostei</taxon>
        <taxon>Neoteleostei</taxon>
        <taxon>Acanthomorphata</taxon>
        <taxon>Ovalentaria</taxon>
        <taxon>Atherinomorphae</taxon>
        <taxon>Cyprinodontiformes</taxon>
        <taxon>Goodeidae</taxon>
        <taxon>Ameca</taxon>
    </lineage>
</organism>